<dbReference type="GO" id="GO:0003729">
    <property type="term" value="F:mRNA binding"/>
    <property type="evidence" value="ECO:0007669"/>
    <property type="project" value="UniProtKB-ARBA"/>
</dbReference>
<dbReference type="GO" id="GO:0010372">
    <property type="term" value="P:positive regulation of gibberellin biosynthetic process"/>
    <property type="evidence" value="ECO:0007669"/>
    <property type="project" value="UniProtKB-ARBA"/>
</dbReference>
<dbReference type="CDD" id="cd20443">
    <property type="entry name" value="Tudor_AtTudor1-like"/>
    <property type="match status" value="1"/>
</dbReference>
<dbReference type="PANTHER" id="PTHR12302">
    <property type="entry name" value="EBNA2 BINDING PROTEIN P100"/>
    <property type="match status" value="1"/>
</dbReference>
<proteinExistence type="predicted"/>
<evidence type="ECO:0000256" key="3">
    <source>
        <dbReference type="ARBA" id="ARBA00004556"/>
    </source>
</evidence>
<feature type="compositionally biased region" description="Low complexity" evidence="11">
    <location>
        <begin position="65"/>
        <end position="74"/>
    </location>
</feature>
<dbReference type="GO" id="GO:0034605">
    <property type="term" value="P:cellular response to heat"/>
    <property type="evidence" value="ECO:0007669"/>
    <property type="project" value="UniProtKB-ARBA"/>
</dbReference>
<dbReference type="Gene3D" id="2.30.30.140">
    <property type="match status" value="1"/>
</dbReference>
<feature type="region of interest" description="Disordered" evidence="11">
    <location>
        <begin position="795"/>
        <end position="818"/>
    </location>
</feature>
<evidence type="ECO:0000256" key="9">
    <source>
        <dbReference type="ARBA" id="ARBA00022824"/>
    </source>
</evidence>
<dbReference type="SMART" id="SM00333">
    <property type="entry name" value="TUDOR"/>
    <property type="match status" value="1"/>
</dbReference>
<feature type="domain" description="TNase-like" evidence="14">
    <location>
        <begin position="417"/>
        <end position="543"/>
    </location>
</feature>
<dbReference type="Pfam" id="PF00567">
    <property type="entry name" value="TUDOR"/>
    <property type="match status" value="1"/>
</dbReference>
<dbReference type="GO" id="GO:0006397">
    <property type="term" value="P:mRNA processing"/>
    <property type="evidence" value="ECO:0007669"/>
    <property type="project" value="UniProtKB-ARBA"/>
</dbReference>
<feature type="region of interest" description="Disordered" evidence="11">
    <location>
        <begin position="244"/>
        <end position="264"/>
    </location>
</feature>
<evidence type="ECO:0000256" key="8">
    <source>
        <dbReference type="ARBA" id="ARBA00022801"/>
    </source>
</evidence>
<evidence type="ECO:0000256" key="6">
    <source>
        <dbReference type="ARBA" id="ARBA00022722"/>
    </source>
</evidence>
<feature type="compositionally biased region" description="Basic and acidic residues" evidence="11">
    <location>
        <begin position="253"/>
        <end position="264"/>
    </location>
</feature>
<keyword evidence="12" id="KW-1133">Transmembrane helix</keyword>
<dbReference type="GO" id="GO:0048471">
    <property type="term" value="C:perinuclear region of cytoplasm"/>
    <property type="evidence" value="ECO:0007669"/>
    <property type="project" value="UniProtKB-SubCell"/>
</dbReference>
<feature type="region of interest" description="Disordered" evidence="11">
    <location>
        <begin position="49"/>
        <end position="81"/>
    </location>
</feature>
<evidence type="ECO:0000256" key="5">
    <source>
        <dbReference type="ARBA" id="ARBA00022553"/>
    </source>
</evidence>
<keyword evidence="12" id="KW-0812">Transmembrane</keyword>
<dbReference type="GO" id="GO:0031332">
    <property type="term" value="C:RNAi effector complex"/>
    <property type="evidence" value="ECO:0007669"/>
    <property type="project" value="InterPro"/>
</dbReference>
<dbReference type="PIRSF" id="PIRSF017179">
    <property type="entry name" value="RISC-Tudor-SN"/>
    <property type="match status" value="1"/>
</dbReference>
<dbReference type="GO" id="GO:0016787">
    <property type="term" value="F:hydrolase activity"/>
    <property type="evidence" value="ECO:0007669"/>
    <property type="project" value="UniProtKB-KW"/>
</dbReference>
<dbReference type="SUPFAM" id="SSF50199">
    <property type="entry name" value="Staphylococcal nuclease"/>
    <property type="match status" value="4"/>
</dbReference>
<dbReference type="SMART" id="SM00318">
    <property type="entry name" value="SNc"/>
    <property type="match status" value="3"/>
</dbReference>
<dbReference type="FunFam" id="2.40.50.90:FF:000015">
    <property type="entry name" value="Ribonuclease"/>
    <property type="match status" value="1"/>
</dbReference>
<dbReference type="FunFam" id="2.40.50.90:FF:000011">
    <property type="entry name" value="Ribonuclease"/>
    <property type="match status" value="1"/>
</dbReference>
<evidence type="ECO:0000313" key="15">
    <source>
        <dbReference type="EMBL" id="VAH95517.1"/>
    </source>
</evidence>
<dbReference type="Gene3D" id="2.40.50.90">
    <property type="match status" value="4"/>
</dbReference>
<dbReference type="GO" id="GO:0005783">
    <property type="term" value="C:endoplasmic reticulum"/>
    <property type="evidence" value="ECO:0007669"/>
    <property type="project" value="UniProtKB-SubCell"/>
</dbReference>
<dbReference type="Proteomes" id="UP000324705">
    <property type="component" value="Chromosome 4A"/>
</dbReference>
<dbReference type="FunFam" id="2.40.50.90:FF:000010">
    <property type="entry name" value="Ribonuclease"/>
    <property type="match status" value="1"/>
</dbReference>
<dbReference type="GO" id="GO:0010494">
    <property type="term" value="C:cytoplasmic stress granule"/>
    <property type="evidence" value="ECO:0007669"/>
    <property type="project" value="UniProtKB-ARBA"/>
</dbReference>
<evidence type="ECO:0000256" key="1">
    <source>
        <dbReference type="ARBA" id="ARBA00004240"/>
    </source>
</evidence>
<dbReference type="InterPro" id="IPR016071">
    <property type="entry name" value="Staphylococal_nuclease_OB-fold"/>
</dbReference>
<feature type="domain" description="Tudor" evidence="13">
    <location>
        <begin position="609"/>
        <end position="674"/>
    </location>
</feature>
<dbReference type="InterPro" id="IPR035437">
    <property type="entry name" value="SNase_OB-fold_sf"/>
</dbReference>
<evidence type="ECO:0000256" key="10">
    <source>
        <dbReference type="ARBA" id="ARBA00022990"/>
    </source>
</evidence>
<keyword evidence="5" id="KW-0597">Phosphoprotein</keyword>
<dbReference type="AlphaFoldDB" id="A0A9R0W327"/>
<keyword evidence="7" id="KW-0677">Repeat</keyword>
<dbReference type="GO" id="GO:0006402">
    <property type="term" value="P:mRNA catabolic process"/>
    <property type="evidence" value="ECO:0007669"/>
    <property type="project" value="UniProtKB-ARBA"/>
</dbReference>
<gene>
    <name evidence="15" type="ORF">TRITD_4Av1G198150</name>
</gene>
<dbReference type="InterPro" id="IPR047395">
    <property type="entry name" value="Tudor_AtTudor1-like"/>
</dbReference>
<keyword evidence="16" id="KW-1185">Reference proteome</keyword>
<dbReference type="SUPFAM" id="SSF63748">
    <property type="entry name" value="Tudor/PWWP/MBT"/>
    <property type="match status" value="1"/>
</dbReference>
<organism evidence="15 16">
    <name type="scientific">Triticum turgidum subsp. durum</name>
    <name type="common">Durum wheat</name>
    <name type="synonym">Triticum durum</name>
    <dbReference type="NCBI Taxonomy" id="4567"/>
    <lineage>
        <taxon>Eukaryota</taxon>
        <taxon>Viridiplantae</taxon>
        <taxon>Streptophyta</taxon>
        <taxon>Embryophyta</taxon>
        <taxon>Tracheophyta</taxon>
        <taxon>Spermatophyta</taxon>
        <taxon>Magnoliopsida</taxon>
        <taxon>Liliopsida</taxon>
        <taxon>Poales</taxon>
        <taxon>Poaceae</taxon>
        <taxon>BOP clade</taxon>
        <taxon>Pooideae</taxon>
        <taxon>Triticodae</taxon>
        <taxon>Triticeae</taxon>
        <taxon>Triticinae</taxon>
        <taxon>Triticum</taxon>
    </lineage>
</organism>
<dbReference type="GO" id="GO:0005829">
    <property type="term" value="C:cytosol"/>
    <property type="evidence" value="ECO:0007669"/>
    <property type="project" value="UniProtKB-ARBA"/>
</dbReference>
<dbReference type="FunFam" id="2.30.30.140:FF:000018">
    <property type="entry name" value="Serine/threonine-protein kinase 31"/>
    <property type="match status" value="1"/>
</dbReference>
<accession>A0A9R0W327</accession>
<evidence type="ECO:0000259" key="14">
    <source>
        <dbReference type="PROSITE" id="PS50830"/>
    </source>
</evidence>
<dbReference type="GO" id="GO:0000932">
    <property type="term" value="C:P-body"/>
    <property type="evidence" value="ECO:0007669"/>
    <property type="project" value="UniProtKB-ARBA"/>
</dbReference>
<feature type="transmembrane region" description="Helical" evidence="12">
    <location>
        <begin position="21"/>
        <end position="42"/>
    </location>
</feature>
<dbReference type="GO" id="GO:0004518">
    <property type="term" value="F:nuclease activity"/>
    <property type="evidence" value="ECO:0007669"/>
    <property type="project" value="UniProtKB-KW"/>
</dbReference>
<comment type="subcellular location">
    <subcellularLocation>
        <location evidence="3">Cytoplasm</location>
        <location evidence="3">Perinuclear region</location>
    </subcellularLocation>
    <subcellularLocation>
        <location evidence="2">Cytoplasmic granule</location>
    </subcellularLocation>
    <subcellularLocation>
        <location evidence="1">Endoplasmic reticulum</location>
    </subcellularLocation>
</comment>
<dbReference type="InterPro" id="IPR016685">
    <property type="entry name" value="Silence_cplx_Nase-comp_TudorSN"/>
</dbReference>
<sequence length="818" mass="90678">MQRVLQLPIKARVWKPLLNKFVMAVPFVFTCFQVSNLSRYMLLEMQAPSMGRRPPNPTVVAEPEGTTNGTTNGDDSGEAPAPLTTAQRLAASTASTEVPPDRFGREAKHFTETRVLNRDVRIVVEGTDSFSNIIGSVYYPDGDTAKDLSLELVENGLAKYVEWSANMLDVEVKIKLKNAELQAKKEQLRIWTGFKPPVTNSKPIHDQKFTGKVVEVVSGDCIIVADDAAPYGSPSAERRVNLSSIRAPKLGNPRREDNKPDKFARESKEFLRTRLIGKQVTVEMEYSRRISTMDGQNAVPVMNSADTRVLDYGSVFLGSPSPADGDDTSSAPSTGTQPKINVAELLLSRGFAEISKHRDYEERSHYFDALLAAHSRAEKAKKGIHSDKLPPVMHITDLTMVNSKKAKDFLPFLQRNRRHTAVVEYVFSGHRFKLTIPKETCSIAFSLSGVRCPGKDEPYSSEAIALMRRMILQRDVEIEVETVDRTGTFIGSLWESKTNVGSVLLESGLAKLSSFGLDRIPDAHVLTRAEKLAKQQKLKIWENYVEGEEVTNGSASESKQKEILKVVATEVLGGGKFYAQTVGDQRVASIQQQLASLKLKEAPVIGAFNPGKGEIVLAQFSLDNSWNRAMIVNGPRGAVESVDDKFEVFYIDFGNQEVVPYNRIRPADPSVSSSPPLAQLCSLAFIKVPGLEDDNGQEAAEYLSECLLSSSKQYRAMIEERDTTGGKVKGQGTGPVLIVTLVDPETESSINAAMLEEGLARLERGKRWDTKERKTALENLEQFQEKAKKERLRLWQYGDVESDEEDQAPGGRRPPPRR</sequence>
<name>A0A9R0W327_TRITD</name>
<evidence type="ECO:0000256" key="11">
    <source>
        <dbReference type="SAM" id="MobiDB-lite"/>
    </source>
</evidence>
<reference evidence="15 16" key="1">
    <citation type="submission" date="2017-09" db="EMBL/GenBank/DDBJ databases">
        <authorList>
            <consortium name="International Durum Wheat Genome Sequencing Consortium (IDWGSC)"/>
            <person name="Milanesi L."/>
        </authorList>
    </citation>
    <scope>NUCLEOTIDE SEQUENCE [LARGE SCALE GENOMIC DNA]</scope>
    <source>
        <strain evidence="16">cv. Svevo</strain>
    </source>
</reference>
<feature type="domain" description="TNase-like" evidence="14">
    <location>
        <begin position="1"/>
        <end position="193"/>
    </location>
</feature>
<feature type="domain" description="TNase-like" evidence="14">
    <location>
        <begin position="207"/>
        <end position="387"/>
    </location>
</feature>
<keyword evidence="9" id="KW-0256">Endoplasmic reticulum</keyword>
<keyword evidence="8" id="KW-0378">Hydrolase</keyword>
<evidence type="ECO:0000259" key="13">
    <source>
        <dbReference type="PROSITE" id="PS50304"/>
    </source>
</evidence>
<dbReference type="GO" id="GO:0031047">
    <property type="term" value="P:regulatory ncRNA-mediated gene silencing"/>
    <property type="evidence" value="ECO:0007669"/>
    <property type="project" value="InterPro"/>
</dbReference>
<evidence type="ECO:0000256" key="4">
    <source>
        <dbReference type="ARBA" id="ARBA00022490"/>
    </source>
</evidence>
<dbReference type="PANTHER" id="PTHR12302:SF2">
    <property type="entry name" value="STAPHYLOCOCCAL NUCLEASE DOMAIN-CONTAINING PROTEIN 1"/>
    <property type="match status" value="1"/>
</dbReference>
<keyword evidence="6" id="KW-0540">Nuclease</keyword>
<evidence type="ECO:0000256" key="7">
    <source>
        <dbReference type="ARBA" id="ARBA00022737"/>
    </source>
</evidence>
<dbReference type="GO" id="GO:0005635">
    <property type="term" value="C:nuclear envelope"/>
    <property type="evidence" value="ECO:0007669"/>
    <property type="project" value="UniProtKB-ARBA"/>
</dbReference>
<evidence type="ECO:0000256" key="2">
    <source>
        <dbReference type="ARBA" id="ARBA00004463"/>
    </source>
</evidence>
<dbReference type="Pfam" id="PF00565">
    <property type="entry name" value="SNase"/>
    <property type="match status" value="4"/>
</dbReference>
<evidence type="ECO:0000313" key="16">
    <source>
        <dbReference type="Proteomes" id="UP000324705"/>
    </source>
</evidence>
<keyword evidence="12" id="KW-0472">Membrane</keyword>
<dbReference type="InterPro" id="IPR002999">
    <property type="entry name" value="Tudor"/>
</dbReference>
<dbReference type="PROSITE" id="PS50304">
    <property type="entry name" value="TUDOR"/>
    <property type="match status" value="1"/>
</dbReference>
<keyword evidence="4" id="KW-0963">Cytoplasm</keyword>
<protein>
    <submittedName>
        <fullName evidence="15">Uncharacterized protein</fullName>
    </submittedName>
</protein>
<dbReference type="PROSITE" id="PS50830">
    <property type="entry name" value="TNASE_3"/>
    <property type="match status" value="3"/>
</dbReference>
<evidence type="ECO:0000256" key="12">
    <source>
        <dbReference type="SAM" id="Phobius"/>
    </source>
</evidence>
<dbReference type="GO" id="GO:0009651">
    <property type="term" value="P:response to salt stress"/>
    <property type="evidence" value="ECO:0007669"/>
    <property type="project" value="UniProtKB-ARBA"/>
</dbReference>
<dbReference type="Gramene" id="TRITD4Av1G198150.11">
    <property type="protein sequence ID" value="TRITD4Av1G198150.11"/>
    <property type="gene ID" value="TRITD4Av1G198150"/>
</dbReference>
<dbReference type="EMBL" id="LT934117">
    <property type="protein sequence ID" value="VAH95517.1"/>
    <property type="molecule type" value="Genomic_DNA"/>
</dbReference>
<keyword evidence="10" id="KW-0007">Acetylation</keyword>